<sequence length="61" mass="6442">MQRQSGWTTVGPLANDPATPVRHYPHGPPIRQTVMLTAPAAAPSHLACTGLPQKTVFLAPS</sequence>
<feature type="region of interest" description="Disordered" evidence="1">
    <location>
        <begin position="1"/>
        <end position="27"/>
    </location>
</feature>
<dbReference type="EMBL" id="CADIKI010000010">
    <property type="protein sequence ID" value="CAB3795041.1"/>
    <property type="molecule type" value="Genomic_DNA"/>
</dbReference>
<dbReference type="Proteomes" id="UP000494252">
    <property type="component" value="Unassembled WGS sequence"/>
</dbReference>
<proteinExistence type="predicted"/>
<gene>
    <name evidence="2" type="ORF">LMG27177_03804</name>
</gene>
<reference evidence="2 3" key="1">
    <citation type="submission" date="2020-04" db="EMBL/GenBank/DDBJ databases">
        <authorList>
            <person name="De Canck E."/>
        </authorList>
    </citation>
    <scope>NUCLEOTIDE SEQUENCE [LARGE SCALE GENOMIC DNA]</scope>
    <source>
        <strain evidence="2 3">LMG 27177</strain>
    </source>
</reference>
<protein>
    <submittedName>
        <fullName evidence="2">Uncharacterized protein</fullName>
    </submittedName>
</protein>
<accession>A0A6J5GE43</accession>
<organism evidence="2 3">
    <name type="scientific">Paraburkholderia fynbosensis</name>
    <dbReference type="NCBI Taxonomy" id="1200993"/>
    <lineage>
        <taxon>Bacteria</taxon>
        <taxon>Pseudomonadati</taxon>
        <taxon>Pseudomonadota</taxon>
        <taxon>Betaproteobacteria</taxon>
        <taxon>Burkholderiales</taxon>
        <taxon>Burkholderiaceae</taxon>
        <taxon>Paraburkholderia</taxon>
    </lineage>
</organism>
<evidence type="ECO:0000313" key="2">
    <source>
        <dbReference type="EMBL" id="CAB3795041.1"/>
    </source>
</evidence>
<dbReference type="AlphaFoldDB" id="A0A6J5GE43"/>
<evidence type="ECO:0000256" key="1">
    <source>
        <dbReference type="SAM" id="MobiDB-lite"/>
    </source>
</evidence>
<evidence type="ECO:0000313" key="3">
    <source>
        <dbReference type="Proteomes" id="UP000494252"/>
    </source>
</evidence>
<name>A0A6J5GE43_9BURK</name>
<keyword evidence="3" id="KW-1185">Reference proteome</keyword>